<dbReference type="Proteomes" id="UP000190312">
    <property type="component" value="Unassembled WGS sequence"/>
</dbReference>
<dbReference type="SUPFAM" id="SSF55874">
    <property type="entry name" value="ATPase domain of HSP90 chaperone/DNA topoisomerase II/histidine kinase"/>
    <property type="match status" value="1"/>
</dbReference>
<dbReference type="SUPFAM" id="SSF52172">
    <property type="entry name" value="CheY-like"/>
    <property type="match status" value="1"/>
</dbReference>
<evidence type="ECO:0000313" key="8">
    <source>
        <dbReference type="Proteomes" id="UP000190312"/>
    </source>
</evidence>
<dbReference type="OrthoDB" id="60033at2759"/>
<feature type="compositionally biased region" description="Low complexity" evidence="4">
    <location>
        <begin position="391"/>
        <end position="401"/>
    </location>
</feature>
<reference evidence="7 8" key="1">
    <citation type="submission" date="2016-10" db="EMBL/GenBank/DDBJ databases">
        <title>Genome sequencing of Aspergillus oryzae BCC7051.</title>
        <authorList>
            <person name="Thammarongtham C."/>
            <person name="Vorapreeda T."/>
            <person name="Nookaew I."/>
            <person name="Srisuk T."/>
            <person name="Land M."/>
            <person name="Jeennor S."/>
            <person name="Laoteng K."/>
        </authorList>
    </citation>
    <scope>NUCLEOTIDE SEQUENCE [LARGE SCALE GENOMIC DNA]</scope>
    <source>
        <strain evidence="7 8">BCC7051</strain>
    </source>
</reference>
<evidence type="ECO:0000256" key="3">
    <source>
        <dbReference type="PROSITE-ProRule" id="PRU00169"/>
    </source>
</evidence>
<dbReference type="SUPFAM" id="SSF47384">
    <property type="entry name" value="Homodimeric domain of signal transducing histidine kinase"/>
    <property type="match status" value="1"/>
</dbReference>
<feature type="compositionally biased region" description="Basic and acidic residues" evidence="4">
    <location>
        <begin position="53"/>
        <end position="67"/>
    </location>
</feature>
<dbReference type="InterPro" id="IPR036097">
    <property type="entry name" value="HisK_dim/P_sf"/>
</dbReference>
<dbReference type="FunFam" id="3.30.565.10:FF:000010">
    <property type="entry name" value="Sensor histidine kinase RcsC"/>
    <property type="match status" value="1"/>
</dbReference>
<feature type="region of interest" description="Disordered" evidence="4">
    <location>
        <begin position="454"/>
        <end position="480"/>
    </location>
</feature>
<feature type="compositionally biased region" description="Low complexity" evidence="4">
    <location>
        <begin position="332"/>
        <end position="345"/>
    </location>
</feature>
<feature type="compositionally biased region" description="Low complexity" evidence="4">
    <location>
        <begin position="115"/>
        <end position="125"/>
    </location>
</feature>
<feature type="modified residue" description="4-aspartylphosphate" evidence="3">
    <location>
        <position position="1093"/>
    </location>
</feature>
<dbReference type="InterPro" id="IPR003594">
    <property type="entry name" value="HATPase_dom"/>
</dbReference>
<dbReference type="SMART" id="SM00448">
    <property type="entry name" value="REC"/>
    <property type="match status" value="1"/>
</dbReference>
<evidence type="ECO:0000256" key="4">
    <source>
        <dbReference type="SAM" id="MobiDB-lite"/>
    </source>
</evidence>
<dbReference type="Pfam" id="PF00072">
    <property type="entry name" value="Response_reg"/>
    <property type="match status" value="1"/>
</dbReference>
<feature type="region of interest" description="Disordered" evidence="4">
    <location>
        <begin position="273"/>
        <end position="442"/>
    </location>
</feature>
<dbReference type="PROSITE" id="PS50110">
    <property type="entry name" value="RESPONSE_REGULATORY"/>
    <property type="match status" value="1"/>
</dbReference>
<keyword evidence="7" id="KW-0547">Nucleotide-binding</keyword>
<feature type="compositionally biased region" description="Basic and acidic residues" evidence="4">
    <location>
        <begin position="402"/>
        <end position="416"/>
    </location>
</feature>
<proteinExistence type="predicted"/>
<dbReference type="eggNOG" id="KOG0519">
    <property type="taxonomic scope" value="Eukaryota"/>
</dbReference>
<evidence type="ECO:0000256" key="2">
    <source>
        <dbReference type="ARBA" id="ARBA00023012"/>
    </source>
</evidence>
<dbReference type="GO" id="GO:0071474">
    <property type="term" value="P:cellular hyperosmotic response"/>
    <property type="evidence" value="ECO:0007669"/>
    <property type="project" value="TreeGrafter"/>
</dbReference>
<evidence type="ECO:0000256" key="1">
    <source>
        <dbReference type="ARBA" id="ARBA00022553"/>
    </source>
</evidence>
<dbReference type="GO" id="GO:0005524">
    <property type="term" value="F:ATP binding"/>
    <property type="evidence" value="ECO:0007669"/>
    <property type="project" value="UniProtKB-KW"/>
</dbReference>
<accession>A0A1S9DA14</accession>
<dbReference type="InterPro" id="IPR004358">
    <property type="entry name" value="Sig_transdc_His_kin-like_C"/>
</dbReference>
<dbReference type="Gene3D" id="3.30.565.10">
    <property type="entry name" value="Histidine kinase-like ATPase, C-terminal domain"/>
    <property type="match status" value="1"/>
</dbReference>
<dbReference type="PROSITE" id="PS50109">
    <property type="entry name" value="HIS_KIN"/>
    <property type="match status" value="1"/>
</dbReference>
<feature type="region of interest" description="Disordered" evidence="4">
    <location>
        <begin position="1"/>
        <end position="251"/>
    </location>
</feature>
<dbReference type="EMBL" id="MKZY01000008">
    <property type="protein sequence ID" value="OOO05927.1"/>
    <property type="molecule type" value="Genomic_DNA"/>
</dbReference>
<dbReference type="CDD" id="cd00082">
    <property type="entry name" value="HisKA"/>
    <property type="match status" value="1"/>
</dbReference>
<dbReference type="InterPro" id="IPR036890">
    <property type="entry name" value="HATPase_C_sf"/>
</dbReference>
<feature type="compositionally biased region" description="Polar residues" evidence="4">
    <location>
        <begin position="425"/>
        <end position="437"/>
    </location>
</feature>
<feature type="compositionally biased region" description="Polar residues" evidence="4">
    <location>
        <begin position="1"/>
        <end position="35"/>
    </location>
</feature>
<keyword evidence="1 3" id="KW-0597">Phosphoprotein</keyword>
<feature type="compositionally biased region" description="Polar residues" evidence="4">
    <location>
        <begin position="78"/>
        <end position="95"/>
    </location>
</feature>
<sequence length="1183" mass="128749">MVPGSSSALKASRGVTSKVLSSTTQGALSGETLSKSGAHHPVRDPRPSVPPRGSEKDGKVARAKETSPKQPEAPIKPQPNQTVSTTQTCMESKLNTAPKLASQGISSDSLTGHSQPQQPAQADADSLTTFPPFAVGAKDKVKRFLESQGLGEPGDTPHQSPIDHLKSRPPTPWPGAGADPEALQSVDDARPPVPSHRLPRVPTAEDKPQNGPLLESSVSKKPEELGLKNLRISQPDIPSHPLPPIPTSRFNFLPSEDDFSVIDDPGLLTPITEVPSELSRANSPVDPLMAGCKPRPIIKQPNPPVKKPPVQKPIEMPTPHHATPAAREVPKSQLPPSSTVLSSTPDRPETPQVTVGLPKPKQKTPLSSASPQARPDLVTAKKLERKPSKLNITTTSSTIENNSRRQSETISEKQIDEPSVDPPQQRLSSPFNPSKIKQQAWDLETIASEDSWFQENEDNDSDGSASGESGPRRTPPGQVRARLTVETVECTFQPPAQTPDLDQAQYDTTGQARNEFFPPWAIAICDVPNGYVQEVPPKEYPVTEWRDDTANTSCKFDKDLAELPRSLDLYEPFRSGTEVEQIPGRQIDAEAIDASKGDPITEAHYFPKPPNVASSHGFEKHISVRTFDEIIKLKNSIRHMTSIVEKRLEHCISARETVEEAYHSKSELLATMSHEIRTPIHGIIGMAQLGLEAGCLPAVAHDAFNLVHSLGKSLLANINNVLDLSRIEASRMVIESIPFNLGSTVLSTLKPLAVEASKKMTDLTYEVGSHVPQHAIGDPNRLCQILFNLVGNAVKFTNNGRIELSVKTAQQQACAKNQCVLEFSVADTGVGIPPNKLELIFDRFQQADDSVMKQFGGTGLGLAISRKLVSLMGGDIWVRSTVGKGSIFSFTCPLKLESPCATTTEQKKSHRDLVIFYITANGQKSDPICKIITGLGIQVRVFNQHDIQIQELRDQNHLPDALIVESLEMACALRAHGHFGSTPLVLFDPTPSDSLKISIRSAFDLGIVSYITSPCSSESVLSSLLSALQDRPRHLEPSQIMPLSVLIAEDNDICRLVAAKALEKCTNDITVVTNGLQALQAYQNRQFDVIIMDIQMPVMDGLEAVSEIRNYERTHNTKRASIIAITADTIDDDRPGAELDEYVSKPLNPNQLRDVVLTCHSEGAKSPTIGDNMDRGSACEISR</sequence>
<evidence type="ECO:0000313" key="7">
    <source>
        <dbReference type="EMBL" id="OOO05927.1"/>
    </source>
</evidence>
<organism evidence="7 8">
    <name type="scientific">Aspergillus oryzae</name>
    <name type="common">Yellow koji mold</name>
    <dbReference type="NCBI Taxonomy" id="5062"/>
    <lineage>
        <taxon>Eukaryota</taxon>
        <taxon>Fungi</taxon>
        <taxon>Dikarya</taxon>
        <taxon>Ascomycota</taxon>
        <taxon>Pezizomycotina</taxon>
        <taxon>Eurotiomycetes</taxon>
        <taxon>Eurotiomycetidae</taxon>
        <taxon>Eurotiales</taxon>
        <taxon>Aspergillaceae</taxon>
        <taxon>Aspergillus</taxon>
        <taxon>Aspergillus subgen. Circumdati</taxon>
    </lineage>
</organism>
<dbReference type="Gene3D" id="1.10.287.130">
    <property type="match status" value="1"/>
</dbReference>
<dbReference type="Gene3D" id="3.40.50.2300">
    <property type="match status" value="1"/>
</dbReference>
<evidence type="ECO:0000259" key="6">
    <source>
        <dbReference type="PROSITE" id="PS50110"/>
    </source>
</evidence>
<dbReference type="PANTHER" id="PTHR45339">
    <property type="entry name" value="HYBRID SIGNAL TRANSDUCTION HISTIDINE KINASE J"/>
    <property type="match status" value="1"/>
</dbReference>
<dbReference type="AlphaFoldDB" id="A0A1S9DA14"/>
<dbReference type="VEuPathDB" id="FungiDB:AO090701000184"/>
<name>A0A1S9DA14_ASPOZ</name>
<keyword evidence="7" id="KW-0067">ATP-binding</keyword>
<feature type="compositionally biased region" description="Polar residues" evidence="4">
    <location>
        <begin position="103"/>
        <end position="114"/>
    </location>
</feature>
<dbReference type="PRINTS" id="PR00344">
    <property type="entry name" value="BCTRLSENSOR"/>
</dbReference>
<dbReference type="SMART" id="SM00387">
    <property type="entry name" value="HATPase_c"/>
    <property type="match status" value="1"/>
</dbReference>
<dbReference type="InterPro" id="IPR005467">
    <property type="entry name" value="His_kinase_dom"/>
</dbReference>
<dbReference type="Pfam" id="PF00512">
    <property type="entry name" value="HisKA"/>
    <property type="match status" value="1"/>
</dbReference>
<dbReference type="Pfam" id="PF02518">
    <property type="entry name" value="HATPase_c"/>
    <property type="match status" value="1"/>
</dbReference>
<feature type="domain" description="Response regulatory" evidence="6">
    <location>
        <begin position="1044"/>
        <end position="1160"/>
    </location>
</feature>
<dbReference type="GO" id="GO:0000155">
    <property type="term" value="F:phosphorelay sensor kinase activity"/>
    <property type="evidence" value="ECO:0007669"/>
    <property type="project" value="InterPro"/>
</dbReference>
<evidence type="ECO:0000259" key="5">
    <source>
        <dbReference type="PROSITE" id="PS50109"/>
    </source>
</evidence>
<dbReference type="CDD" id="cd16922">
    <property type="entry name" value="HATPase_EvgS-ArcB-TorS-like"/>
    <property type="match status" value="1"/>
</dbReference>
<comment type="caution">
    <text evidence="7">The sequence shown here is derived from an EMBL/GenBank/DDBJ whole genome shotgun (WGS) entry which is preliminary data.</text>
</comment>
<feature type="compositionally biased region" description="Pro residues" evidence="4">
    <location>
        <begin position="301"/>
        <end position="311"/>
    </location>
</feature>
<dbReference type="InterPro" id="IPR001789">
    <property type="entry name" value="Sig_transdc_resp-reg_receiver"/>
</dbReference>
<feature type="domain" description="Histidine kinase" evidence="5">
    <location>
        <begin position="671"/>
        <end position="896"/>
    </location>
</feature>
<dbReference type="SMART" id="SM00388">
    <property type="entry name" value="HisKA"/>
    <property type="match status" value="1"/>
</dbReference>
<dbReference type="InterPro" id="IPR011006">
    <property type="entry name" value="CheY-like_superfamily"/>
</dbReference>
<gene>
    <name evidence="7" type="ORF">OAory_01015880</name>
</gene>
<keyword evidence="2" id="KW-0902">Two-component regulatory system</keyword>
<protein>
    <submittedName>
        <fullName evidence="7">ATP-binding region ATPase domain protein</fullName>
    </submittedName>
</protein>
<dbReference type="CDD" id="cd17546">
    <property type="entry name" value="REC_hyHK_CKI1_RcsC-like"/>
    <property type="match status" value="1"/>
</dbReference>
<dbReference type="InterPro" id="IPR003661">
    <property type="entry name" value="HisK_dim/P_dom"/>
</dbReference>
<dbReference type="PANTHER" id="PTHR45339:SF1">
    <property type="entry name" value="HYBRID SIGNAL TRANSDUCTION HISTIDINE KINASE J"/>
    <property type="match status" value="1"/>
</dbReference>